<evidence type="ECO:0000259" key="1">
    <source>
        <dbReference type="Pfam" id="PF13556"/>
    </source>
</evidence>
<dbReference type="PANTHER" id="PTHR33744:SF1">
    <property type="entry name" value="DNA-BINDING TRANSCRIPTIONAL ACTIVATOR ADER"/>
    <property type="match status" value="1"/>
</dbReference>
<feature type="domain" description="PucR C-terminal helix-turn-helix" evidence="1">
    <location>
        <begin position="58"/>
        <end position="107"/>
    </location>
</feature>
<evidence type="ECO:0000313" key="3">
    <source>
        <dbReference type="Proteomes" id="UP001500466"/>
    </source>
</evidence>
<dbReference type="PANTHER" id="PTHR33744">
    <property type="entry name" value="CARBOHYDRATE DIACID REGULATOR"/>
    <property type="match status" value="1"/>
</dbReference>
<comment type="caution">
    <text evidence="2">The sequence shown here is derived from an EMBL/GenBank/DDBJ whole genome shotgun (WGS) entry which is preliminary data.</text>
</comment>
<dbReference type="InterPro" id="IPR051448">
    <property type="entry name" value="CdaR-like_regulators"/>
</dbReference>
<keyword evidence="3" id="KW-1185">Reference proteome</keyword>
<name>A0ABP9HCF9_9ACTN</name>
<dbReference type="Proteomes" id="UP001500466">
    <property type="component" value="Unassembled WGS sequence"/>
</dbReference>
<protein>
    <recommendedName>
        <fullName evidence="1">PucR C-terminal helix-turn-helix domain-containing protein</fullName>
    </recommendedName>
</protein>
<proteinExistence type="predicted"/>
<gene>
    <name evidence="2" type="ORF">GCM10023205_35150</name>
</gene>
<organism evidence="2 3">
    <name type="scientific">Yinghuangia aomiensis</name>
    <dbReference type="NCBI Taxonomy" id="676205"/>
    <lineage>
        <taxon>Bacteria</taxon>
        <taxon>Bacillati</taxon>
        <taxon>Actinomycetota</taxon>
        <taxon>Actinomycetes</taxon>
        <taxon>Kitasatosporales</taxon>
        <taxon>Streptomycetaceae</taxon>
        <taxon>Yinghuangia</taxon>
    </lineage>
</organism>
<dbReference type="RefSeq" id="WP_345676446.1">
    <property type="nucleotide sequence ID" value="NZ_BAABHS010000011.1"/>
</dbReference>
<dbReference type="Gene3D" id="1.10.10.2840">
    <property type="entry name" value="PucR C-terminal helix-turn-helix domain"/>
    <property type="match status" value="1"/>
</dbReference>
<dbReference type="EMBL" id="BAABHS010000011">
    <property type="protein sequence ID" value="GAA4967252.1"/>
    <property type="molecule type" value="Genomic_DNA"/>
</dbReference>
<sequence length="134" mass="14410">MTLIRRLAQETDGPVAAHDAAGLDRMLLEWQTSEAAREAVGELPAGVPALGPDRAEPLLRTVQAYLHHNNSPARAAEVLHLHRNAVGSRIRRFVEPTGADLNDPEQRPPRRLAAAGFCRPAPEAAGGFGCRPNS</sequence>
<evidence type="ECO:0000313" key="2">
    <source>
        <dbReference type="EMBL" id="GAA4967252.1"/>
    </source>
</evidence>
<dbReference type="InterPro" id="IPR025736">
    <property type="entry name" value="PucR_C-HTH_dom"/>
</dbReference>
<accession>A0ABP9HCF9</accession>
<dbReference type="InterPro" id="IPR042070">
    <property type="entry name" value="PucR_C-HTH_sf"/>
</dbReference>
<dbReference type="Pfam" id="PF13556">
    <property type="entry name" value="HTH_30"/>
    <property type="match status" value="1"/>
</dbReference>
<reference evidence="3" key="1">
    <citation type="journal article" date="2019" name="Int. J. Syst. Evol. Microbiol.">
        <title>The Global Catalogue of Microorganisms (GCM) 10K type strain sequencing project: providing services to taxonomists for standard genome sequencing and annotation.</title>
        <authorList>
            <consortium name="The Broad Institute Genomics Platform"/>
            <consortium name="The Broad Institute Genome Sequencing Center for Infectious Disease"/>
            <person name="Wu L."/>
            <person name="Ma J."/>
        </authorList>
    </citation>
    <scope>NUCLEOTIDE SEQUENCE [LARGE SCALE GENOMIC DNA]</scope>
    <source>
        <strain evidence="3">JCM 17986</strain>
    </source>
</reference>